<accession>A0ABY5MLH5</accession>
<organism evidence="3 4">
    <name type="scientific">Nitratireductor thuwali</name>
    <dbReference type="NCBI Taxonomy" id="2267699"/>
    <lineage>
        <taxon>Bacteria</taxon>
        <taxon>Pseudomonadati</taxon>
        <taxon>Pseudomonadota</taxon>
        <taxon>Alphaproteobacteria</taxon>
        <taxon>Hyphomicrobiales</taxon>
        <taxon>Phyllobacteriaceae</taxon>
        <taxon>Nitratireductor</taxon>
    </lineage>
</organism>
<sequence>MRFSGDPMPSASQNQQAVEADGERRARAFRSSERGEEAFAKAERHSRTVRMLKFVLPTSAVVVAVAFFGYSMLSSGGMASVDLGSASIEDGKLVMSNPSLDGFTDENLPYHMTATRARQPIGSETAAIELEGIEATVPIDSGNSASISAEAGTFDRHGNMLRLDTAITLETTSGIRARLSSADIDIAAGTLSTGDPVAIELKGMSIEADAFSASEGGKKLVFDRRVRVTLDPESIRRAQEEPQR</sequence>
<feature type="transmembrane region" description="Helical" evidence="2">
    <location>
        <begin position="54"/>
        <end position="73"/>
    </location>
</feature>
<protein>
    <recommendedName>
        <fullName evidence="5">LPS export ABC transporter periplasmic protein LptC</fullName>
    </recommendedName>
</protein>
<evidence type="ECO:0000313" key="3">
    <source>
        <dbReference type="EMBL" id="UUP17935.1"/>
    </source>
</evidence>
<reference evidence="3 4" key="1">
    <citation type="submission" date="2018-07" db="EMBL/GenBank/DDBJ databases">
        <title>Genome sequence of Nitratireductor thuwali#1536.</title>
        <authorList>
            <person name="Michoud G."/>
            <person name="Merlino G."/>
            <person name="Sefrji F.O."/>
            <person name="Daffonchio D."/>
        </authorList>
    </citation>
    <scope>NUCLEOTIDE SEQUENCE [LARGE SCALE GENOMIC DNA]</scope>
    <source>
        <strain evidence="4">Nit1536</strain>
    </source>
</reference>
<dbReference type="Proteomes" id="UP001342418">
    <property type="component" value="Chromosome"/>
</dbReference>
<gene>
    <name evidence="3" type="ORF">NTH_02411</name>
</gene>
<evidence type="ECO:0000256" key="1">
    <source>
        <dbReference type="SAM" id="MobiDB-lite"/>
    </source>
</evidence>
<keyword evidence="2" id="KW-1133">Transmembrane helix</keyword>
<evidence type="ECO:0000313" key="4">
    <source>
        <dbReference type="Proteomes" id="UP001342418"/>
    </source>
</evidence>
<feature type="region of interest" description="Disordered" evidence="1">
    <location>
        <begin position="1"/>
        <end position="42"/>
    </location>
</feature>
<keyword evidence="4" id="KW-1185">Reference proteome</keyword>
<evidence type="ECO:0000256" key="2">
    <source>
        <dbReference type="SAM" id="Phobius"/>
    </source>
</evidence>
<proteinExistence type="predicted"/>
<name>A0ABY5MLH5_9HYPH</name>
<keyword evidence="2" id="KW-0472">Membrane</keyword>
<dbReference type="EMBL" id="CP030941">
    <property type="protein sequence ID" value="UUP17935.1"/>
    <property type="molecule type" value="Genomic_DNA"/>
</dbReference>
<keyword evidence="2" id="KW-0812">Transmembrane</keyword>
<feature type="compositionally biased region" description="Basic and acidic residues" evidence="1">
    <location>
        <begin position="21"/>
        <end position="42"/>
    </location>
</feature>
<evidence type="ECO:0008006" key="5">
    <source>
        <dbReference type="Google" id="ProtNLM"/>
    </source>
</evidence>